<organism evidence="4 5">
    <name type="scientific">Leucobacter chromiireducens subsp. solipictus</name>
    <dbReference type="NCBI Taxonomy" id="398235"/>
    <lineage>
        <taxon>Bacteria</taxon>
        <taxon>Bacillati</taxon>
        <taxon>Actinomycetota</taxon>
        <taxon>Actinomycetes</taxon>
        <taxon>Micrococcales</taxon>
        <taxon>Microbacteriaceae</taxon>
        <taxon>Leucobacter</taxon>
    </lineage>
</organism>
<evidence type="ECO:0000313" key="5">
    <source>
        <dbReference type="Proteomes" id="UP001645859"/>
    </source>
</evidence>
<accession>A0ABS1SIE9</accession>
<sequence length="129" mass="14072">MPERRSRRRPGENREYLIEAGLEEFGLSGYHGTSTARIAARAQVPQPHVYTNFRTKRELFLACVDAAVGRLLAGDGQTADERLVLQAIAAVPEPSLSEPLRAQLAPLFTAVDAARMGELLSRAATELLS</sequence>
<evidence type="ECO:0000256" key="2">
    <source>
        <dbReference type="PROSITE-ProRule" id="PRU00335"/>
    </source>
</evidence>
<name>A0ABS1SIE9_9MICO</name>
<dbReference type="SUPFAM" id="SSF46689">
    <property type="entry name" value="Homeodomain-like"/>
    <property type="match status" value="1"/>
</dbReference>
<feature type="domain" description="HTH tetR-type" evidence="3">
    <location>
        <begin position="11"/>
        <end position="71"/>
    </location>
</feature>
<dbReference type="InterPro" id="IPR001647">
    <property type="entry name" value="HTH_TetR"/>
</dbReference>
<proteinExistence type="predicted"/>
<protein>
    <submittedName>
        <fullName evidence="4">TetR family transcriptional regulator</fullName>
    </submittedName>
</protein>
<dbReference type="Proteomes" id="UP001645859">
    <property type="component" value="Unassembled WGS sequence"/>
</dbReference>
<dbReference type="InterPro" id="IPR009057">
    <property type="entry name" value="Homeodomain-like_sf"/>
</dbReference>
<dbReference type="InterPro" id="IPR050109">
    <property type="entry name" value="HTH-type_TetR-like_transc_reg"/>
</dbReference>
<evidence type="ECO:0000259" key="3">
    <source>
        <dbReference type="PROSITE" id="PS50977"/>
    </source>
</evidence>
<feature type="DNA-binding region" description="H-T-H motif" evidence="2">
    <location>
        <begin position="34"/>
        <end position="53"/>
    </location>
</feature>
<gene>
    <name evidence="4" type="ORF">D3230_08095</name>
</gene>
<dbReference type="EMBL" id="QYAC01000004">
    <property type="protein sequence ID" value="MBL3679259.1"/>
    <property type="molecule type" value="Genomic_DNA"/>
</dbReference>
<dbReference type="PANTHER" id="PTHR30055">
    <property type="entry name" value="HTH-TYPE TRANSCRIPTIONAL REGULATOR RUTR"/>
    <property type="match status" value="1"/>
</dbReference>
<keyword evidence="5" id="KW-1185">Reference proteome</keyword>
<dbReference type="PANTHER" id="PTHR30055:SF146">
    <property type="entry name" value="HTH-TYPE TRANSCRIPTIONAL DUAL REGULATOR CECR"/>
    <property type="match status" value="1"/>
</dbReference>
<keyword evidence="1 2" id="KW-0238">DNA-binding</keyword>
<evidence type="ECO:0000313" key="4">
    <source>
        <dbReference type="EMBL" id="MBL3679259.1"/>
    </source>
</evidence>
<dbReference type="Pfam" id="PF00440">
    <property type="entry name" value="TetR_N"/>
    <property type="match status" value="1"/>
</dbReference>
<dbReference type="PROSITE" id="PS50977">
    <property type="entry name" value="HTH_TETR_2"/>
    <property type="match status" value="1"/>
</dbReference>
<dbReference type="Gene3D" id="1.10.357.10">
    <property type="entry name" value="Tetracycline Repressor, domain 2"/>
    <property type="match status" value="1"/>
</dbReference>
<reference evidence="4 5" key="1">
    <citation type="submission" date="2018-09" db="EMBL/GenBank/DDBJ databases">
        <title>Comparative genomics of Leucobacter spp.</title>
        <authorList>
            <person name="Reis A.C."/>
            <person name="Kolvenbach B.A."/>
            <person name="Corvini P.F.X."/>
            <person name="Nunes O.C."/>
        </authorList>
    </citation>
    <scope>NUCLEOTIDE SEQUENCE [LARGE SCALE GENOMIC DNA]</scope>
    <source>
        <strain evidence="4 5">TAN 31504</strain>
    </source>
</reference>
<comment type="caution">
    <text evidence="4">The sequence shown here is derived from an EMBL/GenBank/DDBJ whole genome shotgun (WGS) entry which is preliminary data.</text>
</comment>
<evidence type="ECO:0000256" key="1">
    <source>
        <dbReference type="ARBA" id="ARBA00023125"/>
    </source>
</evidence>